<dbReference type="SUPFAM" id="SSF56529">
    <property type="entry name" value="FAH"/>
    <property type="match status" value="1"/>
</dbReference>
<dbReference type="GO" id="GO:0005737">
    <property type="term" value="C:cytoplasm"/>
    <property type="evidence" value="ECO:0007669"/>
    <property type="project" value="TreeGrafter"/>
</dbReference>
<keyword evidence="4" id="KW-1185">Reference proteome</keyword>
<gene>
    <name evidence="3" type="ORF">GPA21_15880</name>
</gene>
<comment type="caution">
    <text evidence="3">The sequence shown here is derived from an EMBL/GenBank/DDBJ whole genome shotgun (WGS) entry which is preliminary data.</text>
</comment>
<sequence length="259" mass="27813">MLNDTEIDVLARRLLAAESERMPTAVLTEAHAGLSERDAYAIQRAGIALRGQRFAGYKLGYTSAAMRQQMNIEHPNYGFLSANMLVDEVTGAVDRDALIHPLVEPEIALLIERDIVEPVSTRMAMARYVGAVCAALEIVDTRYTDYQFRAQDNIADNSSAARFVLGAPVPFSRVPDLRLTGVLLWSNGEVVDQGLGANALGDPLLAATWLANRLLSEGAILPAGSIVLTGGLTRAHPGLRGSAFVAEFAGLGSVRAHFL</sequence>
<evidence type="ECO:0000259" key="2">
    <source>
        <dbReference type="Pfam" id="PF01557"/>
    </source>
</evidence>
<dbReference type="PANTHER" id="PTHR30143">
    <property type="entry name" value="ACID HYDRATASE"/>
    <property type="match status" value="1"/>
</dbReference>
<dbReference type="InterPro" id="IPR036663">
    <property type="entry name" value="Fumarylacetoacetase_C_sf"/>
</dbReference>
<reference evidence="3" key="1">
    <citation type="submission" date="2019-12" db="EMBL/GenBank/DDBJ databases">
        <title>Comparative genomics gives insights into the taxonomy of the Azoarcus-Aromatoleum group and reveals separate origins of nif in the plant-associated Azoarcus and non-plant-associated Aromatoleum sub-groups.</title>
        <authorList>
            <person name="Lafos M."/>
            <person name="Maluk M."/>
            <person name="Batista M."/>
            <person name="Junghare M."/>
            <person name="Carmona M."/>
            <person name="Faoro H."/>
            <person name="Cruz L.M."/>
            <person name="Battistoni F."/>
            <person name="De Souza E."/>
            <person name="Pedrosa F."/>
            <person name="Chen W.-M."/>
            <person name="Poole P.S."/>
            <person name="Dixon R.A."/>
            <person name="James E.K."/>
        </authorList>
    </citation>
    <scope>NUCLEOTIDE SEQUENCE</scope>
    <source>
        <strain evidence="3">NSC3</strain>
    </source>
</reference>
<dbReference type="PANTHER" id="PTHR30143:SF0">
    <property type="entry name" value="2-KETO-4-PENTENOATE HYDRATASE"/>
    <property type="match status" value="1"/>
</dbReference>
<dbReference type="Pfam" id="PF01557">
    <property type="entry name" value="FAA_hydrolase"/>
    <property type="match status" value="1"/>
</dbReference>
<dbReference type="EMBL" id="WTVM01000121">
    <property type="protein sequence ID" value="NMG04437.1"/>
    <property type="molecule type" value="Genomic_DNA"/>
</dbReference>
<evidence type="ECO:0000256" key="1">
    <source>
        <dbReference type="ARBA" id="ARBA00023239"/>
    </source>
</evidence>
<protein>
    <submittedName>
        <fullName evidence="3">2-keto-4-pentenoate hydratase</fullName>
    </submittedName>
</protein>
<organism evidence="3 4">
    <name type="scientific">Azoarcus taiwanensis</name>
    <dbReference type="NCBI Taxonomy" id="666964"/>
    <lineage>
        <taxon>Bacteria</taxon>
        <taxon>Pseudomonadati</taxon>
        <taxon>Pseudomonadota</taxon>
        <taxon>Betaproteobacteria</taxon>
        <taxon>Rhodocyclales</taxon>
        <taxon>Zoogloeaceae</taxon>
        <taxon>Azoarcus</taxon>
    </lineage>
</organism>
<feature type="domain" description="Fumarylacetoacetase-like C-terminal" evidence="2">
    <location>
        <begin position="101"/>
        <end position="257"/>
    </location>
</feature>
<dbReference type="Proteomes" id="UP000599523">
    <property type="component" value="Unassembled WGS sequence"/>
</dbReference>
<dbReference type="GO" id="GO:0008684">
    <property type="term" value="F:2-oxopent-4-enoate hydratase activity"/>
    <property type="evidence" value="ECO:0007669"/>
    <property type="project" value="TreeGrafter"/>
</dbReference>
<accession>A0A972F983</accession>
<keyword evidence="1" id="KW-0456">Lyase</keyword>
<evidence type="ECO:0000313" key="4">
    <source>
        <dbReference type="Proteomes" id="UP000599523"/>
    </source>
</evidence>
<dbReference type="AlphaFoldDB" id="A0A972F983"/>
<name>A0A972F983_9RHOO</name>
<dbReference type="RefSeq" id="WP_168989108.1">
    <property type="nucleotide sequence ID" value="NZ_CAWPHM010000024.1"/>
</dbReference>
<dbReference type="InterPro" id="IPR050772">
    <property type="entry name" value="Hydratase-Decarb/MhpD_sf"/>
</dbReference>
<dbReference type="Gene3D" id="3.90.850.10">
    <property type="entry name" value="Fumarylacetoacetase-like, C-terminal domain"/>
    <property type="match status" value="1"/>
</dbReference>
<dbReference type="InterPro" id="IPR011234">
    <property type="entry name" value="Fumarylacetoacetase-like_C"/>
</dbReference>
<proteinExistence type="predicted"/>
<evidence type="ECO:0000313" key="3">
    <source>
        <dbReference type="EMBL" id="NMG04437.1"/>
    </source>
</evidence>